<feature type="compositionally biased region" description="Basic and acidic residues" evidence="1">
    <location>
        <begin position="90"/>
        <end position="102"/>
    </location>
</feature>
<organism evidence="3 4">
    <name type="scientific">Aspergillus mulundensis</name>
    <dbReference type="NCBI Taxonomy" id="1810919"/>
    <lineage>
        <taxon>Eukaryota</taxon>
        <taxon>Fungi</taxon>
        <taxon>Dikarya</taxon>
        <taxon>Ascomycota</taxon>
        <taxon>Pezizomycotina</taxon>
        <taxon>Eurotiomycetes</taxon>
        <taxon>Eurotiomycetidae</taxon>
        <taxon>Eurotiales</taxon>
        <taxon>Aspergillaceae</taxon>
        <taxon>Aspergillus</taxon>
        <taxon>Aspergillus subgen. Nidulantes</taxon>
    </lineage>
</organism>
<evidence type="ECO:0000259" key="2">
    <source>
        <dbReference type="Pfam" id="PF00646"/>
    </source>
</evidence>
<dbReference type="GeneID" id="38110453"/>
<dbReference type="AlphaFoldDB" id="A0A3D8T2U4"/>
<evidence type="ECO:0000313" key="3">
    <source>
        <dbReference type="EMBL" id="RDW92761.1"/>
    </source>
</evidence>
<reference evidence="3 4" key="1">
    <citation type="journal article" date="2018" name="IMA Fungus">
        <title>IMA Genome-F 9: Draft genome sequence of Annulohypoxylon stygium, Aspergillus mulundensis, Berkeleyomyces basicola (syn. Thielaviopsis basicola), Ceratocystis smalleyi, two Cercospora beticola strains, Coleophoma cylindrospora, Fusarium fracticaudum, Phialophora cf. hyalina, and Morchella septimelata.</title>
        <authorList>
            <person name="Wingfield B.D."/>
            <person name="Bills G.F."/>
            <person name="Dong Y."/>
            <person name="Huang W."/>
            <person name="Nel W.J."/>
            <person name="Swalarsk-Parry B.S."/>
            <person name="Vaghefi N."/>
            <person name="Wilken P.M."/>
            <person name="An Z."/>
            <person name="de Beer Z.W."/>
            <person name="De Vos L."/>
            <person name="Chen L."/>
            <person name="Duong T.A."/>
            <person name="Gao Y."/>
            <person name="Hammerbacher A."/>
            <person name="Kikkert J.R."/>
            <person name="Li Y."/>
            <person name="Li H."/>
            <person name="Li K."/>
            <person name="Li Q."/>
            <person name="Liu X."/>
            <person name="Ma X."/>
            <person name="Naidoo K."/>
            <person name="Pethybridge S.J."/>
            <person name="Sun J."/>
            <person name="Steenkamp E.T."/>
            <person name="van der Nest M.A."/>
            <person name="van Wyk S."/>
            <person name="Wingfield M.J."/>
            <person name="Xiong C."/>
            <person name="Yue Q."/>
            <person name="Zhang X."/>
        </authorList>
    </citation>
    <scope>NUCLEOTIDE SEQUENCE [LARGE SCALE GENOMIC DNA]</scope>
    <source>
        <strain evidence="3 4">DSM 5745</strain>
    </source>
</reference>
<gene>
    <name evidence="3" type="ORF">DSM5745_00083</name>
</gene>
<protein>
    <recommendedName>
        <fullName evidence="2">F-box domain-containing protein</fullName>
    </recommendedName>
</protein>
<dbReference type="OrthoDB" id="4513447at2759"/>
<accession>A0A3D8T2U4</accession>
<dbReference type="InterPro" id="IPR036047">
    <property type="entry name" value="F-box-like_dom_sf"/>
</dbReference>
<dbReference type="RefSeq" id="XP_026607944.1">
    <property type="nucleotide sequence ID" value="XM_026742099.1"/>
</dbReference>
<evidence type="ECO:0000256" key="1">
    <source>
        <dbReference type="SAM" id="MobiDB-lite"/>
    </source>
</evidence>
<evidence type="ECO:0000313" key="4">
    <source>
        <dbReference type="Proteomes" id="UP000256690"/>
    </source>
</evidence>
<dbReference type="SUPFAM" id="SSF81383">
    <property type="entry name" value="F-box domain"/>
    <property type="match status" value="1"/>
</dbReference>
<keyword evidence="4" id="KW-1185">Reference proteome</keyword>
<dbReference type="InterPro" id="IPR011047">
    <property type="entry name" value="Quinoprotein_ADH-like_sf"/>
</dbReference>
<dbReference type="SUPFAM" id="SSF50998">
    <property type="entry name" value="Quinoprotein alcohol dehydrogenase-like"/>
    <property type="match status" value="1"/>
</dbReference>
<dbReference type="EMBL" id="PVWQ01000001">
    <property type="protein sequence ID" value="RDW92761.1"/>
    <property type="molecule type" value="Genomic_DNA"/>
</dbReference>
<feature type="region of interest" description="Disordered" evidence="1">
    <location>
        <begin position="85"/>
        <end position="109"/>
    </location>
</feature>
<sequence>MAKPSKSARPSAKATGVAQDTATNQNTIATTKADPFQALNLDCINAVLKHMPASDLAHVQQVCRLWKVQTQDWIAARGLNMNFPRARNLPRIDDGQERHGDGEQDSDEANIPLAMERFRQFGIEQATTARWTSGKPTCVNEYRIHILDGSLVMAGDYVAWMRSGYFFCSRAGYQVDEDGDHCPHPVKMLDYHVVPEHSLAAVQLHAAGYLVIVESTQRLRAQMQGSLEDFKYSQFVIDLKTGKTIWSQAVPYRAIDQQTNTISPIALGWDRMFRHGMDVGTVDVYDLKTGGLVYTFEPSIPASMLRPGWTWIWRLGGRDVMVVLQWDVVAHEGEYGDEDDDNDNGTPRPTICQFEIIDAVDGHMLQTIRFKGWDGLTISFSSRLGEKAFAMVSEYTTVLGRRTGCCHTFEYSPSADGLFVDRGLETFNLTALGVKDVQREKIDIDPFRRFIVAVGVGNGCPRVVEIPRDPPALNSTVRRVHSRPVRLFVGKTKTKRPYRLREGRQIDIINRVFILGNRLCLVYSARPGYPVKLEYDVLGFEVEGLTRPTDLDVLWYEPDSCPMFLQHII</sequence>
<feature type="domain" description="F-box" evidence="2">
    <location>
        <begin position="38"/>
        <end position="67"/>
    </location>
</feature>
<dbReference type="Proteomes" id="UP000256690">
    <property type="component" value="Unassembled WGS sequence"/>
</dbReference>
<comment type="caution">
    <text evidence="3">The sequence shown here is derived from an EMBL/GenBank/DDBJ whole genome shotgun (WGS) entry which is preliminary data.</text>
</comment>
<feature type="region of interest" description="Disordered" evidence="1">
    <location>
        <begin position="1"/>
        <end position="20"/>
    </location>
</feature>
<proteinExistence type="predicted"/>
<dbReference type="InterPro" id="IPR001810">
    <property type="entry name" value="F-box_dom"/>
</dbReference>
<name>A0A3D8T2U4_9EURO</name>
<dbReference type="Pfam" id="PF00646">
    <property type="entry name" value="F-box"/>
    <property type="match status" value="1"/>
</dbReference>
<dbReference type="CDD" id="cd09917">
    <property type="entry name" value="F-box_SF"/>
    <property type="match status" value="1"/>
</dbReference>